<keyword evidence="1" id="KW-0472">Membrane</keyword>
<dbReference type="Proteomes" id="UP000028582">
    <property type="component" value="Unassembled WGS sequence"/>
</dbReference>
<organism evidence="3 4">
    <name type="scientific">Phytophthora nicotianae P1976</name>
    <dbReference type="NCBI Taxonomy" id="1317066"/>
    <lineage>
        <taxon>Eukaryota</taxon>
        <taxon>Sar</taxon>
        <taxon>Stramenopiles</taxon>
        <taxon>Oomycota</taxon>
        <taxon>Peronosporomycetes</taxon>
        <taxon>Peronosporales</taxon>
        <taxon>Peronosporaceae</taxon>
        <taxon>Phytophthora</taxon>
    </lineage>
</organism>
<evidence type="ECO:0000256" key="1">
    <source>
        <dbReference type="SAM" id="Phobius"/>
    </source>
</evidence>
<feature type="transmembrane region" description="Helical" evidence="1">
    <location>
        <begin position="198"/>
        <end position="227"/>
    </location>
</feature>
<dbReference type="InterPro" id="IPR057434">
    <property type="entry name" value="LMF1/2_N"/>
</dbReference>
<evidence type="ECO:0000259" key="2">
    <source>
        <dbReference type="Pfam" id="PF06762"/>
    </source>
</evidence>
<dbReference type="PANTHER" id="PTHR14463">
    <property type="entry name" value="LIPASE MATURATION FACTOR"/>
    <property type="match status" value="1"/>
</dbReference>
<keyword evidence="1" id="KW-0812">Transmembrane</keyword>
<gene>
    <name evidence="3" type="ORF">F444_16335</name>
</gene>
<comment type="caution">
    <text evidence="3">The sequence shown here is derived from an EMBL/GenBank/DDBJ whole genome shotgun (WGS) entry which is preliminary data.</text>
</comment>
<reference evidence="3 4" key="1">
    <citation type="submission" date="2013-11" db="EMBL/GenBank/DDBJ databases">
        <title>The Genome Sequence of Phytophthora parasitica P1976.</title>
        <authorList>
            <consortium name="The Broad Institute Genomics Platform"/>
            <person name="Russ C."/>
            <person name="Tyler B."/>
            <person name="Panabieres F."/>
            <person name="Shan W."/>
            <person name="Tripathy S."/>
            <person name="Grunwald N."/>
            <person name="Machado M."/>
            <person name="Johnson C.S."/>
            <person name="Walker B."/>
            <person name="Young S."/>
            <person name="Zeng Q."/>
            <person name="Gargeya S."/>
            <person name="Fitzgerald M."/>
            <person name="Haas B."/>
            <person name="Abouelleil A."/>
            <person name="Allen A.W."/>
            <person name="Alvarado L."/>
            <person name="Arachchi H.M."/>
            <person name="Berlin A.M."/>
            <person name="Chapman S.B."/>
            <person name="Gainer-Dewar J."/>
            <person name="Goldberg J."/>
            <person name="Griggs A."/>
            <person name="Gujja S."/>
            <person name="Hansen M."/>
            <person name="Howarth C."/>
            <person name="Imamovic A."/>
            <person name="Ireland A."/>
            <person name="Larimer J."/>
            <person name="McCowan C."/>
            <person name="Murphy C."/>
            <person name="Pearson M."/>
            <person name="Poon T.W."/>
            <person name="Priest M."/>
            <person name="Roberts A."/>
            <person name="Saif S."/>
            <person name="Shea T."/>
            <person name="Sisk P."/>
            <person name="Sykes S."/>
            <person name="Wortman J."/>
            <person name="Nusbaum C."/>
            <person name="Birren B."/>
        </authorList>
    </citation>
    <scope>NUCLEOTIDE SEQUENCE [LARGE SCALE GENOMIC DNA]</scope>
    <source>
        <strain evidence="3 4">P1976</strain>
    </source>
</reference>
<dbReference type="InterPro" id="IPR009613">
    <property type="entry name" value="LMF"/>
</dbReference>
<feature type="domain" description="Lipase maturation factor 1/2 N-terminal" evidence="2">
    <location>
        <begin position="129"/>
        <end position="206"/>
    </location>
</feature>
<protein>
    <recommendedName>
        <fullName evidence="2">Lipase maturation factor 1/2 N-terminal domain-containing protein</fullName>
    </recommendedName>
</protein>
<dbReference type="GO" id="GO:0051604">
    <property type="term" value="P:protein maturation"/>
    <property type="evidence" value="ECO:0007669"/>
    <property type="project" value="InterPro"/>
</dbReference>
<evidence type="ECO:0000313" key="4">
    <source>
        <dbReference type="Proteomes" id="UP000028582"/>
    </source>
</evidence>
<name>A0A080ZIU4_PHYNI</name>
<dbReference type="Pfam" id="PF06762">
    <property type="entry name" value="LMF1"/>
    <property type="match status" value="1"/>
</dbReference>
<dbReference type="GO" id="GO:0005789">
    <property type="term" value="C:endoplasmic reticulum membrane"/>
    <property type="evidence" value="ECO:0007669"/>
    <property type="project" value="TreeGrafter"/>
</dbReference>
<dbReference type="AlphaFoldDB" id="A0A080ZIU4"/>
<evidence type="ECO:0000313" key="3">
    <source>
        <dbReference type="EMBL" id="ETO66555.1"/>
    </source>
</evidence>
<dbReference type="PANTHER" id="PTHR14463:SF5">
    <property type="entry name" value="LIPASE MATURATION FACTOR 2"/>
    <property type="match status" value="1"/>
</dbReference>
<dbReference type="EMBL" id="ANJA01003029">
    <property type="protein sequence ID" value="ETO66555.1"/>
    <property type="molecule type" value="Genomic_DNA"/>
</dbReference>
<proteinExistence type="predicted"/>
<sequence>MTDALASALMEGSYSDGVRMLMRLIDSLGVARHVRLETTGSLLSSKDLFSIQKALEGGASDRGRPTEDLCATRTTNISEAPGARQRSSVDSAGHVRTLDTAVGVLLFHRQVRPDVHAVSMGLIIAGSRSETFETLAAAVCTSRFLFFKFMPMSGAVKIQSRCPTWLGLSALDFHFASQPLPLPLGWHALQAPPIMNRLAVAVTLLIALQIFILFTGNYNFFNFLFIWNCASSKLPPCLNGDDTFSIASTRSASRAAQSKKFGLSSMGQPNGRLQGEWRSYSRSELRQCRADAADADQTAQHPVLLSV</sequence>
<keyword evidence="1" id="KW-1133">Transmembrane helix</keyword>
<accession>A0A080ZIU4</accession>